<evidence type="ECO:0000259" key="1">
    <source>
        <dbReference type="Pfam" id="PF10988"/>
    </source>
</evidence>
<dbReference type="EMBL" id="BMZB01000003">
    <property type="protein sequence ID" value="GGZ35990.1"/>
    <property type="molecule type" value="Genomic_DNA"/>
</dbReference>
<evidence type="ECO:0000313" key="2">
    <source>
        <dbReference type="EMBL" id="GGZ35990.1"/>
    </source>
</evidence>
<proteinExistence type="predicted"/>
<dbReference type="Gene3D" id="2.160.20.120">
    <property type="match status" value="1"/>
</dbReference>
<sequence length="256" mass="26631">MIRKLFIVAGAGLVLSVVSLGIAAALFSRDMAADGWNWARFEDGDHSIVVRSTTKATETTTRTLTWTGGDRLDINIPADVIYTQGPVASVKITGDKAMVDQVVLDGGRLTIKDGSDEEKHINFNWNGGKFRPNNGHLTVEITAPSVTSFGISGIGDLEVINYDQPKLDLDISGAGQAEVTGRTQALNVDISGMGDAELEGLQTVDANIDVSGAGDATIAATGKVNVSVSGTGNVDLKGKPASVSTDISGLGSVDQE</sequence>
<protein>
    <submittedName>
        <fullName evidence="2">DUF2807 domain-containing protein</fullName>
    </submittedName>
</protein>
<reference evidence="2" key="2">
    <citation type="submission" date="2020-09" db="EMBL/GenBank/DDBJ databases">
        <authorList>
            <person name="Sun Q."/>
            <person name="Kim S."/>
        </authorList>
    </citation>
    <scope>NUCLEOTIDE SEQUENCE</scope>
    <source>
        <strain evidence="2">KCTC 32296</strain>
    </source>
</reference>
<name>A0A918UUW2_9CAUL</name>
<keyword evidence="3" id="KW-1185">Reference proteome</keyword>
<reference evidence="2" key="1">
    <citation type="journal article" date="2014" name="Int. J. Syst. Evol. Microbiol.">
        <title>Complete genome sequence of Corynebacterium casei LMG S-19264T (=DSM 44701T), isolated from a smear-ripened cheese.</title>
        <authorList>
            <consortium name="US DOE Joint Genome Institute (JGI-PGF)"/>
            <person name="Walter F."/>
            <person name="Albersmeier A."/>
            <person name="Kalinowski J."/>
            <person name="Ruckert C."/>
        </authorList>
    </citation>
    <scope>NUCLEOTIDE SEQUENCE</scope>
    <source>
        <strain evidence="2">KCTC 32296</strain>
    </source>
</reference>
<organism evidence="2 3">
    <name type="scientific">Asticcacaulis endophyticus</name>
    <dbReference type="NCBI Taxonomy" id="1395890"/>
    <lineage>
        <taxon>Bacteria</taxon>
        <taxon>Pseudomonadati</taxon>
        <taxon>Pseudomonadota</taxon>
        <taxon>Alphaproteobacteria</taxon>
        <taxon>Caulobacterales</taxon>
        <taxon>Caulobacteraceae</taxon>
        <taxon>Asticcacaulis</taxon>
    </lineage>
</organism>
<evidence type="ECO:0000313" key="3">
    <source>
        <dbReference type="Proteomes" id="UP000662572"/>
    </source>
</evidence>
<dbReference type="Proteomes" id="UP000662572">
    <property type="component" value="Unassembled WGS sequence"/>
</dbReference>
<gene>
    <name evidence="2" type="ORF">GCM10011273_22780</name>
</gene>
<feature type="domain" description="Putative auto-transporter adhesin head GIN" evidence="1">
    <location>
        <begin position="72"/>
        <end position="240"/>
    </location>
</feature>
<dbReference type="AlphaFoldDB" id="A0A918UUW2"/>
<dbReference type="Pfam" id="PF10988">
    <property type="entry name" value="DUF2807"/>
    <property type="match status" value="1"/>
</dbReference>
<dbReference type="RefSeq" id="WP_229807715.1">
    <property type="nucleotide sequence ID" value="NZ_BMZB01000003.1"/>
</dbReference>
<accession>A0A918UUW2</accession>
<dbReference type="InterPro" id="IPR021255">
    <property type="entry name" value="DUF2807"/>
</dbReference>
<comment type="caution">
    <text evidence="2">The sequence shown here is derived from an EMBL/GenBank/DDBJ whole genome shotgun (WGS) entry which is preliminary data.</text>
</comment>